<keyword evidence="7" id="KW-1185">Reference proteome</keyword>
<organism evidence="7 8">
    <name type="scientific">Vanessa tameamea</name>
    <name type="common">Kamehameha butterfly</name>
    <dbReference type="NCBI Taxonomy" id="334116"/>
    <lineage>
        <taxon>Eukaryota</taxon>
        <taxon>Metazoa</taxon>
        <taxon>Ecdysozoa</taxon>
        <taxon>Arthropoda</taxon>
        <taxon>Hexapoda</taxon>
        <taxon>Insecta</taxon>
        <taxon>Pterygota</taxon>
        <taxon>Neoptera</taxon>
        <taxon>Endopterygota</taxon>
        <taxon>Lepidoptera</taxon>
        <taxon>Glossata</taxon>
        <taxon>Ditrysia</taxon>
        <taxon>Papilionoidea</taxon>
        <taxon>Nymphalidae</taxon>
        <taxon>Nymphalinae</taxon>
        <taxon>Vanessa</taxon>
    </lineage>
</organism>
<dbReference type="GO" id="GO:0005794">
    <property type="term" value="C:Golgi apparatus"/>
    <property type="evidence" value="ECO:0007669"/>
    <property type="project" value="UniProtKB-SubCell"/>
</dbReference>
<feature type="compositionally biased region" description="Polar residues" evidence="5">
    <location>
        <begin position="90"/>
        <end position="100"/>
    </location>
</feature>
<evidence type="ECO:0000313" key="8">
    <source>
        <dbReference type="RefSeq" id="XP_026484167.2"/>
    </source>
</evidence>
<reference evidence="8" key="1">
    <citation type="submission" date="2025-08" db="UniProtKB">
        <authorList>
            <consortium name="RefSeq"/>
        </authorList>
    </citation>
    <scope>IDENTIFICATION</scope>
    <source>
        <tissue evidence="8">Whole body</tissue>
    </source>
</reference>
<evidence type="ECO:0000256" key="3">
    <source>
        <dbReference type="ARBA" id="ARBA00023054"/>
    </source>
</evidence>
<evidence type="ECO:0000256" key="1">
    <source>
        <dbReference type="ARBA" id="ARBA00004555"/>
    </source>
</evidence>
<evidence type="ECO:0000256" key="2">
    <source>
        <dbReference type="ARBA" id="ARBA00023034"/>
    </source>
</evidence>
<feature type="coiled-coil region" evidence="4">
    <location>
        <begin position="231"/>
        <end position="272"/>
    </location>
</feature>
<dbReference type="PANTHER" id="PTHR18921">
    <property type="entry name" value="MYOSIN HEAVY CHAIN - RELATED"/>
    <property type="match status" value="1"/>
</dbReference>
<feature type="coiled-coil region" evidence="4">
    <location>
        <begin position="1098"/>
        <end position="1160"/>
    </location>
</feature>
<dbReference type="SUPFAM" id="SSF57997">
    <property type="entry name" value="Tropomyosin"/>
    <property type="match status" value="1"/>
</dbReference>
<evidence type="ECO:0000313" key="7">
    <source>
        <dbReference type="Proteomes" id="UP001652626"/>
    </source>
</evidence>
<keyword evidence="8" id="KW-0675">Receptor</keyword>
<dbReference type="RefSeq" id="XP_026484167.2">
    <property type="nucleotide sequence ID" value="XM_026628382.2"/>
</dbReference>
<keyword evidence="2" id="KW-0333">Golgi apparatus</keyword>
<feature type="coiled-coil region" evidence="4">
    <location>
        <begin position="37"/>
        <end position="74"/>
    </location>
</feature>
<dbReference type="PANTHER" id="PTHR18921:SF2">
    <property type="entry name" value="THYROID RECEPTOR-INTERACTING PROTEIN 11"/>
    <property type="match status" value="1"/>
</dbReference>
<keyword evidence="3 4" id="KW-0175">Coiled coil</keyword>
<feature type="coiled-coil region" evidence="4">
    <location>
        <begin position="1197"/>
        <end position="1333"/>
    </location>
</feature>
<evidence type="ECO:0000259" key="6">
    <source>
        <dbReference type="PROSITE" id="PS50913"/>
    </source>
</evidence>
<dbReference type="GO" id="GO:0031267">
    <property type="term" value="F:small GTPase binding"/>
    <property type="evidence" value="ECO:0007669"/>
    <property type="project" value="TreeGrafter"/>
</dbReference>
<sequence>MSWLNLNQSLNSLKGQITNFATEVLSESVVQANIEEATETETSAKNLEDKCHYLEAENATLKKLTEELQATLQHERLSRKNGVKEDDSSWHWTPSPQTSETLDHDTEKQYKLQIQALQNELYNMRERDITEQGSDNDVELNRLREENKNLTCSLEDLDNQHQIAIDRLLTLKKELQKNFEVLKSEYEELKNSNDEYTTEIKSLLYKIGERDQQIEILKAVQPDYDTLHHKYQNLERIHSLLRENAEKFQEENQELHEEIFKLQEQVTKLDHDLEISNKHNEALMVPKEKYDELLKEINELKHRRDSNQMHLDEINIDDNAKSVIETLKRDISELKRKLAQKDSENQNSTEIKVLKPDKITQLYNRYVTFDLPVDYVGEMPSCTENIVMQKLENVFKTLNAYKKDLDHLQQKLSEKKLNSNNLQTQIDDLATENEYLTSDIQHLEGELEEMKKNNDFLISEIAALKNTSKLEPIIETHEDNLVKLETELADCNRINKTFESEIKRIENELKEVQSQKKILQESLNDMKNKYMSMLDELKICKTQTDAVNELENNTNANHDIKLQKTIDEIDNLKKHLNSANSKNEQLSIDIHIIENDKVLLNKQVEDLQKEIQGKTTSNKEMESTIINLEHKLKDIQNKTDEILQEKNYLEKENETLKQKFAENNTLVSSSTDVEKILTEKNEIANKLKEMAKHNDTLDEKIKLLSNEIANFKKEQEELINENNYLHKKTMDDTQSIIQLQATVNDLKTKTNQLDSINNELLIAKEENEVLRDKKLKLEVELSTTDSKIVQLEEEFQKLITDLNEKDSIIDNLNSTVNKNNNEISYLSQNVTDLEKSVQIKDQEIGHLRNSLDEVTQKLNRNGLASNLSHEELQKLHTEKEEINKQIYGLNDEINNKNIEISKLTSHLQEFEKSYAEMKFTIDNKDKQIKELNQSIVELTDKIKASENTTLPNDEYAKLLEEKQGVERLVREVRNSLDIKEKELLDVTSKATALENACAEFKVIIDNATVEKNELIKLVNMKHNESIQYHNEIQRLNHVLLEQNTEFKRIIEEKDTLLRDRSNNCTNCETIRQTLKEKDEIIVALNQRTNEPERLKVELANTSDTVQNLTKRCEDLNKSLTIQLDIVKKLTAENMQLSDQEQSSSRELERLRHHLVEMEENYMQELMTSEHKLTECQTRLHQVEERAKQTSTVYTSNSIRANQEVETLRNQIKLLEKQREEVQARLSEAEDARSRSEAALTNLQVVLEQFQLDKERDIHSATEKVRNQMEDIKRHNEILQQEIARLNGKLEESIAGLQAATRLGDQVETKSAQINDLKDQVRTLQASVTAAEERYYNAISNQQDRVDKNLVKNLVINYVLTAGQNSLNRTQILRILSTVLDFNQTECEKLGLVRSANQGDSLAAEFVKFLQNESRPRAQLPDMMGLQGGRASVSSSRKSSTIGPNPVFEIGHRRNPSTGSNNLLFQNLDSMDSASQASVDSEARAIPVNTLDTGINQTRNNEGAILKHVLKDM</sequence>
<comment type="subcellular location">
    <subcellularLocation>
        <location evidence="1">Golgi apparatus</location>
    </subcellularLocation>
</comment>
<proteinExistence type="predicted"/>
<feature type="coiled-coil region" evidence="4">
    <location>
        <begin position="872"/>
        <end position="982"/>
    </location>
</feature>
<evidence type="ECO:0000256" key="4">
    <source>
        <dbReference type="SAM" id="Coils"/>
    </source>
</evidence>
<feature type="coiled-coil region" evidence="4">
    <location>
        <begin position="317"/>
        <end position="351"/>
    </location>
</feature>
<feature type="compositionally biased region" description="Basic and acidic residues" evidence="5">
    <location>
        <begin position="75"/>
        <end position="89"/>
    </location>
</feature>
<dbReference type="InterPro" id="IPR000237">
    <property type="entry name" value="GRIP_dom"/>
</dbReference>
<dbReference type="OMA" id="RHIAQIS"/>
<evidence type="ECO:0000256" key="5">
    <source>
        <dbReference type="SAM" id="MobiDB-lite"/>
    </source>
</evidence>
<dbReference type="PROSITE" id="PS50913">
    <property type="entry name" value="GRIP"/>
    <property type="match status" value="1"/>
</dbReference>
<feature type="region of interest" description="Disordered" evidence="5">
    <location>
        <begin position="1419"/>
        <end position="1446"/>
    </location>
</feature>
<feature type="region of interest" description="Disordered" evidence="5">
    <location>
        <begin position="75"/>
        <end position="105"/>
    </location>
</feature>
<dbReference type="Gene3D" id="1.10.287.1490">
    <property type="match status" value="2"/>
</dbReference>
<dbReference type="GO" id="GO:0006888">
    <property type="term" value="P:endoplasmic reticulum to Golgi vesicle-mediated transport"/>
    <property type="evidence" value="ECO:0007669"/>
    <property type="project" value="TreeGrafter"/>
</dbReference>
<dbReference type="Proteomes" id="UP001652626">
    <property type="component" value="Chromosome 27"/>
</dbReference>
<dbReference type="OrthoDB" id="425925at2759"/>
<gene>
    <name evidence="8" type="primary">LOC113392105</name>
</gene>
<dbReference type="GeneID" id="113392105"/>
<feature type="coiled-coil region" evidence="4">
    <location>
        <begin position="391"/>
        <end position="536"/>
    </location>
</feature>
<feature type="coiled-coil region" evidence="4">
    <location>
        <begin position="107"/>
        <end position="206"/>
    </location>
</feature>
<feature type="coiled-coil region" evidence="4">
    <location>
        <begin position="562"/>
        <end position="794"/>
    </location>
</feature>
<accession>A0A8B8HH69</accession>
<protein>
    <submittedName>
        <fullName evidence="8">Thyroid receptor-interacting protein 11 isoform X1</fullName>
    </submittedName>
</protein>
<feature type="domain" description="GRIP" evidence="6">
    <location>
        <begin position="1340"/>
        <end position="1392"/>
    </location>
</feature>
<dbReference type="GO" id="GO:0007030">
    <property type="term" value="P:Golgi organization"/>
    <property type="evidence" value="ECO:0007669"/>
    <property type="project" value="TreeGrafter"/>
</dbReference>
<name>A0A8B8HH69_VANTA</name>